<evidence type="ECO:0000313" key="10">
    <source>
        <dbReference type="Proteomes" id="UP000286716"/>
    </source>
</evidence>
<feature type="transmembrane region" description="Helical" evidence="7">
    <location>
        <begin position="126"/>
        <end position="146"/>
    </location>
</feature>
<comment type="subcellular location">
    <subcellularLocation>
        <location evidence="1">Cell membrane</location>
        <topology evidence="1">Multi-pass membrane protein</topology>
    </subcellularLocation>
</comment>
<evidence type="ECO:0000256" key="2">
    <source>
        <dbReference type="ARBA" id="ARBA00010792"/>
    </source>
</evidence>
<evidence type="ECO:0000256" key="3">
    <source>
        <dbReference type="ARBA" id="ARBA00022475"/>
    </source>
</evidence>
<dbReference type="InterPro" id="IPR051311">
    <property type="entry name" value="DedA_domain"/>
</dbReference>
<evidence type="ECO:0000256" key="5">
    <source>
        <dbReference type="ARBA" id="ARBA00022989"/>
    </source>
</evidence>
<evidence type="ECO:0000259" key="8">
    <source>
        <dbReference type="Pfam" id="PF09335"/>
    </source>
</evidence>
<feature type="transmembrane region" description="Helical" evidence="7">
    <location>
        <begin position="99"/>
        <end position="120"/>
    </location>
</feature>
<accession>A0A428W9A7</accession>
<comment type="caution">
    <text evidence="9">The sequence shown here is derived from an EMBL/GenBank/DDBJ whole genome shotgun (WGS) entry which is preliminary data.</text>
</comment>
<proteinExistence type="inferred from homology"/>
<evidence type="ECO:0000256" key="4">
    <source>
        <dbReference type="ARBA" id="ARBA00022692"/>
    </source>
</evidence>
<dbReference type="EMBL" id="QHHU01000044">
    <property type="protein sequence ID" value="RSM39670.1"/>
    <property type="molecule type" value="Genomic_DNA"/>
</dbReference>
<dbReference type="RefSeq" id="WP_020642088.1">
    <property type="nucleotide sequence ID" value="NZ_QHHU01000044.1"/>
</dbReference>
<comment type="similarity">
    <text evidence="2">Belongs to the DedA family.</text>
</comment>
<evidence type="ECO:0000256" key="1">
    <source>
        <dbReference type="ARBA" id="ARBA00004651"/>
    </source>
</evidence>
<protein>
    <submittedName>
        <fullName evidence="9">DedA family protein</fullName>
    </submittedName>
</protein>
<dbReference type="InterPro" id="IPR032816">
    <property type="entry name" value="VTT_dom"/>
</dbReference>
<gene>
    <name evidence="9" type="ORF">DMA12_29305</name>
</gene>
<evidence type="ECO:0000256" key="6">
    <source>
        <dbReference type="ARBA" id="ARBA00023136"/>
    </source>
</evidence>
<dbReference type="PANTHER" id="PTHR42709">
    <property type="entry name" value="ALKALINE PHOSPHATASE LIKE PROTEIN"/>
    <property type="match status" value="1"/>
</dbReference>
<dbReference type="Proteomes" id="UP000286716">
    <property type="component" value="Unassembled WGS sequence"/>
</dbReference>
<feature type="transmembrane region" description="Helical" evidence="7">
    <location>
        <begin position="158"/>
        <end position="176"/>
    </location>
</feature>
<keyword evidence="3" id="KW-1003">Cell membrane</keyword>
<name>A0A428W9A7_AMYBA</name>
<organism evidence="9 10">
    <name type="scientific">Amycolatopsis balhimycina DSM 5908</name>
    <dbReference type="NCBI Taxonomy" id="1081091"/>
    <lineage>
        <taxon>Bacteria</taxon>
        <taxon>Bacillati</taxon>
        <taxon>Actinomycetota</taxon>
        <taxon>Actinomycetes</taxon>
        <taxon>Pseudonocardiales</taxon>
        <taxon>Pseudonocardiaceae</taxon>
        <taxon>Amycolatopsis</taxon>
    </lineage>
</organism>
<dbReference type="GO" id="GO:0005886">
    <property type="term" value="C:plasma membrane"/>
    <property type="evidence" value="ECO:0007669"/>
    <property type="project" value="UniProtKB-SubCell"/>
</dbReference>
<evidence type="ECO:0000313" key="9">
    <source>
        <dbReference type="EMBL" id="RSM39670.1"/>
    </source>
</evidence>
<feature type="domain" description="VTT" evidence="8">
    <location>
        <begin position="20"/>
        <end position="145"/>
    </location>
</feature>
<dbReference type="Pfam" id="PF09335">
    <property type="entry name" value="VTT_dom"/>
    <property type="match status" value="1"/>
</dbReference>
<keyword evidence="5 7" id="KW-1133">Transmembrane helix</keyword>
<evidence type="ECO:0000256" key="7">
    <source>
        <dbReference type="SAM" id="Phobius"/>
    </source>
</evidence>
<dbReference type="AlphaFoldDB" id="A0A428W9A7"/>
<reference evidence="9 10" key="1">
    <citation type="submission" date="2018-05" db="EMBL/GenBank/DDBJ databases">
        <title>Evolution of GPA BGCs.</title>
        <authorList>
            <person name="Waglechner N."/>
            <person name="Wright G.D."/>
        </authorList>
    </citation>
    <scope>NUCLEOTIDE SEQUENCE [LARGE SCALE GENOMIC DNA]</scope>
    <source>
        <strain evidence="9 10">DSM 5908</strain>
    </source>
</reference>
<sequence length="200" mass="20420">MDGSTAGLVLLFVVSLVPLLPTEVTLLGMGIAAAQGGTSLALVIAVASAGCLASDQALYALGRFGGRAALDRLSRRKKFAAGLGRLDGRLQRHPRPVLVIARWLPSGGTIGALLAGSLRWPMAEFFPASAIGVTLWTSYVAFLGYAGGRMVTEPGISLLLSLGVALILGSAITYGMKRSAVTTGAPLRAGGSATRTPLSS</sequence>
<feature type="transmembrane region" description="Helical" evidence="7">
    <location>
        <begin position="31"/>
        <end position="53"/>
    </location>
</feature>
<keyword evidence="6 7" id="KW-0472">Membrane</keyword>
<dbReference type="OrthoDB" id="3693767at2"/>
<keyword evidence="4 7" id="KW-0812">Transmembrane</keyword>
<keyword evidence="10" id="KW-1185">Reference proteome</keyword>
<dbReference type="PANTHER" id="PTHR42709:SF6">
    <property type="entry name" value="UNDECAPRENYL PHOSPHATE TRANSPORTER A"/>
    <property type="match status" value="1"/>
</dbReference>